<gene>
    <name evidence="1" type="ORF">ERS852425_02652</name>
</gene>
<dbReference type="EMBL" id="CYXT01000023">
    <property type="protein sequence ID" value="CUN10612.1"/>
    <property type="molecule type" value="Genomic_DNA"/>
</dbReference>
<dbReference type="Proteomes" id="UP000095598">
    <property type="component" value="Unassembled WGS sequence"/>
</dbReference>
<proteinExistence type="predicted"/>
<name>A0A173U6D2_ANAHA</name>
<reference evidence="1 2" key="1">
    <citation type="submission" date="2015-09" db="EMBL/GenBank/DDBJ databases">
        <authorList>
            <consortium name="Pathogen Informatics"/>
        </authorList>
    </citation>
    <scope>NUCLEOTIDE SEQUENCE [LARGE SCALE GENOMIC DNA]</scope>
    <source>
        <strain evidence="1 2">2789STDY5608868</strain>
    </source>
</reference>
<evidence type="ECO:0000313" key="1">
    <source>
        <dbReference type="EMBL" id="CUN10612.1"/>
    </source>
</evidence>
<evidence type="ECO:0000313" key="2">
    <source>
        <dbReference type="Proteomes" id="UP000095598"/>
    </source>
</evidence>
<protein>
    <submittedName>
        <fullName evidence="1">Uncharacterized protein</fullName>
    </submittedName>
</protein>
<accession>A0A173U6D2</accession>
<organism evidence="1 2">
    <name type="scientific">Anaerostipes hadrus</name>
    <dbReference type="NCBI Taxonomy" id="649756"/>
    <lineage>
        <taxon>Bacteria</taxon>
        <taxon>Bacillati</taxon>
        <taxon>Bacillota</taxon>
        <taxon>Clostridia</taxon>
        <taxon>Lachnospirales</taxon>
        <taxon>Lachnospiraceae</taxon>
        <taxon>Anaerostipes</taxon>
    </lineage>
</organism>
<sequence>MLVKDLLEQTKESILIERSIQLTELPYDIVNTRASRRKAEKQLQKKYKKLIAAILRLDPVLSGEMITFDMDEGDFMKDGEMLPVKFMDWKKLLGMDICLDGHDENDQQWIAAFMIRYMTWYHQKYSDCGKSKYQIREEAAGEIKGKKLLERMVNKK</sequence>
<dbReference type="AlphaFoldDB" id="A0A173U6D2"/>
<dbReference type="RefSeq" id="WP_044923980.1">
    <property type="nucleotide sequence ID" value="NZ_CYXT01000023.1"/>
</dbReference>